<keyword evidence="2" id="KW-1133">Transmembrane helix</keyword>
<name>A0A812PUQ5_9DINO</name>
<dbReference type="GO" id="GO:0008375">
    <property type="term" value="F:acetylglucosaminyltransferase activity"/>
    <property type="evidence" value="ECO:0007669"/>
    <property type="project" value="TreeGrafter"/>
</dbReference>
<reference evidence="5" key="1">
    <citation type="submission" date="2021-02" db="EMBL/GenBank/DDBJ databases">
        <authorList>
            <person name="Dougan E. K."/>
            <person name="Rhodes N."/>
            <person name="Thang M."/>
            <person name="Chan C."/>
        </authorList>
    </citation>
    <scope>NUCLEOTIDE SEQUENCE</scope>
</reference>
<dbReference type="InterPro" id="IPR057279">
    <property type="entry name" value="MGAT4"/>
</dbReference>
<feature type="signal peptide" evidence="3">
    <location>
        <begin position="1"/>
        <end position="39"/>
    </location>
</feature>
<organism evidence="5 6">
    <name type="scientific">Symbiodinium natans</name>
    <dbReference type="NCBI Taxonomy" id="878477"/>
    <lineage>
        <taxon>Eukaryota</taxon>
        <taxon>Sar</taxon>
        <taxon>Alveolata</taxon>
        <taxon>Dinophyceae</taxon>
        <taxon>Suessiales</taxon>
        <taxon>Symbiodiniaceae</taxon>
        <taxon>Symbiodinium</taxon>
    </lineage>
</organism>
<evidence type="ECO:0000313" key="6">
    <source>
        <dbReference type="Proteomes" id="UP000604046"/>
    </source>
</evidence>
<evidence type="ECO:0000259" key="4">
    <source>
        <dbReference type="Pfam" id="PF04666"/>
    </source>
</evidence>
<feature type="region of interest" description="Disordered" evidence="1">
    <location>
        <begin position="735"/>
        <end position="762"/>
    </location>
</feature>
<dbReference type="InterPro" id="IPR006759">
    <property type="entry name" value="Glyco_transf_54"/>
</dbReference>
<dbReference type="PANTHER" id="PTHR12062">
    <property type="entry name" value="N-ACETYLGLUCOSAMINYLTRANSFERASE VI"/>
    <property type="match status" value="1"/>
</dbReference>
<keyword evidence="2" id="KW-0812">Transmembrane</keyword>
<feature type="domain" description="MGAT4 conserved region" evidence="4">
    <location>
        <begin position="104"/>
        <end position="190"/>
    </location>
</feature>
<protein>
    <submittedName>
        <fullName evidence="5">MGAT4C protein</fullName>
    </submittedName>
</protein>
<comment type="caution">
    <text evidence="5">The sequence shown here is derived from an EMBL/GenBank/DDBJ whole genome shotgun (WGS) entry which is preliminary data.</text>
</comment>
<dbReference type="AlphaFoldDB" id="A0A812PUQ5"/>
<dbReference type="Pfam" id="PF04666">
    <property type="entry name" value="MGAT4_cons"/>
    <property type="match status" value="2"/>
</dbReference>
<evidence type="ECO:0000256" key="3">
    <source>
        <dbReference type="SAM" id="SignalP"/>
    </source>
</evidence>
<feature type="domain" description="MGAT4 conserved region" evidence="4">
    <location>
        <begin position="296"/>
        <end position="413"/>
    </location>
</feature>
<evidence type="ECO:0000256" key="1">
    <source>
        <dbReference type="SAM" id="MobiDB-lite"/>
    </source>
</evidence>
<dbReference type="GO" id="GO:0006487">
    <property type="term" value="P:protein N-linked glycosylation"/>
    <property type="evidence" value="ECO:0007669"/>
    <property type="project" value="TreeGrafter"/>
</dbReference>
<dbReference type="EMBL" id="CAJNDS010002140">
    <property type="protein sequence ID" value="CAE7348477.1"/>
    <property type="molecule type" value="Genomic_DNA"/>
</dbReference>
<gene>
    <name evidence="5" type="primary">MGAT4C</name>
    <name evidence="5" type="ORF">SNAT2548_LOCUS18308</name>
</gene>
<dbReference type="Proteomes" id="UP000604046">
    <property type="component" value="Unassembled WGS sequence"/>
</dbReference>
<evidence type="ECO:0000256" key="2">
    <source>
        <dbReference type="SAM" id="Phobius"/>
    </source>
</evidence>
<feature type="transmembrane region" description="Helical" evidence="2">
    <location>
        <begin position="672"/>
        <end position="692"/>
    </location>
</feature>
<feature type="transmembrane region" description="Helical" evidence="2">
    <location>
        <begin position="704"/>
        <end position="727"/>
    </location>
</feature>
<feature type="chain" id="PRO_5032755756" evidence="3">
    <location>
        <begin position="40"/>
        <end position="1085"/>
    </location>
</feature>
<proteinExistence type="predicted"/>
<keyword evidence="6" id="KW-1185">Reference proteome</keyword>
<evidence type="ECO:0000313" key="5">
    <source>
        <dbReference type="EMBL" id="CAE7348477.1"/>
    </source>
</evidence>
<sequence length="1085" mass="121247">MPKERAAGFNGFCLLLATCAMLLNQVLLVVLSLPPDSNAAPEMPSQPRISLKPASLAPGFSGCLGHTGTLEPEDSMAWKDLGNPLAKLSPASLRLLPSAEEMPQAGHWLTFGMSSIKRPKASYLEITLSRLFNVLDLEEAATAIIVHLADFDEEWVLQTANKLNEGFTNEVSEGDLHVIHAPRDLYPLKQANLEAFDLSGFKRGDLNARYLRHTDAAADRVSYVSANRKYALVWCIQSTKVVHRRWVLVAWQDVEAAQTKGDCKSQARAPEELEVLDESVRGWEEFVDGKWVKATAAKLSNFVNEKGVLLKFGDSPKRTWWRTKQNLDYTFLMWYASNMSDYYMQLEDDIHPVPSFSAFVRSALDRSLTNKPWVMASFSSLGFIGKLFNSSRLPSLAQFLLTYSTEAPCDWLVWIWIDAWSPTPVTWDLPKNLESDWNKKADAMKKGADAVKKLGQMRSELDLYYFNKSLPRVFLVDEVSANSSKPSIEANGAFNARYPRATVESSMKHYQHYLPESAYPPGDPLGFWTADTCSDPLAKGDSDAANKCVGAKFFRLKLAEAFSSNQARIVLRQGRKGHEADFIRHGQLQVSQSSDCSLANSLREISEAEVVWEGKLEGVMCLEIRLSAAQKEWIAIREIVLQSLDDTIPGTEIPSEDVPTEKRGPRYSLEHALLAALVGFSAGIVAWMAVLISRCTFRTVTEAFGMLSCWTLYYLIALDVLICWFVTAPESVSPSVADRGTGRRASYSDISESERPCNSGARQQGIPLDWRSMRSGILHINPEKLRHLGPARDPRSEPQSVKPFLSVGFVLDPAGTQLTRSILDGLLDAGAGGAVIGILVAHVSEARERKMRQEMIQGIRDILQSLGPEKRNLLHLLDPLPELYPEPPARSQNIDLALLVHFLQPLAETFMSLEWGAPMAQNYPMLMQRHARDLESHNIPWVCIHFSRQGHGRKLIRSQLLHRWMEMLLMFPEAPADALYWDFVDVIGNQTVPKATALGSLKGERPDIRNLHAKDKEAILEHLGDVSSLQGKVQRATDAAPCQCCSGQEWSSLIRTMFADVFQSLLEVMLLLHHLLKMQTLNPKP</sequence>
<keyword evidence="2" id="KW-0472">Membrane</keyword>
<keyword evidence="3" id="KW-0732">Signal</keyword>
<dbReference type="PANTHER" id="PTHR12062:SF33">
    <property type="entry name" value="ALPHA-1,6-MANNOSYL-GLYCOPROTEIN 4-BETA-N-ACETYLGLUCOSAMINYLTRANSFERASE-LIKE"/>
    <property type="match status" value="1"/>
</dbReference>
<accession>A0A812PUQ5</accession>
<dbReference type="OrthoDB" id="435030at2759"/>